<dbReference type="PANTHER" id="PTHR42973:SF7">
    <property type="entry name" value="FAD-BINDING PCMH-TYPE DOMAIN-CONTAINING PROTEIN"/>
    <property type="match status" value="1"/>
</dbReference>
<dbReference type="Pfam" id="PF01565">
    <property type="entry name" value="FAD_binding_4"/>
    <property type="match status" value="1"/>
</dbReference>
<dbReference type="InterPro" id="IPR006093">
    <property type="entry name" value="Oxy_OxRdtase_FAD_BS"/>
</dbReference>
<feature type="domain" description="FAD-binding PCMH-type" evidence="5">
    <location>
        <begin position="180"/>
        <end position="352"/>
    </location>
</feature>
<dbReference type="GO" id="GO:0071949">
    <property type="term" value="F:FAD binding"/>
    <property type="evidence" value="ECO:0007669"/>
    <property type="project" value="InterPro"/>
</dbReference>
<evidence type="ECO:0000259" key="5">
    <source>
        <dbReference type="PROSITE" id="PS51387"/>
    </source>
</evidence>
<keyword evidence="2" id="KW-0285">Flavoprotein</keyword>
<dbReference type="PANTHER" id="PTHR42973">
    <property type="entry name" value="BINDING OXIDOREDUCTASE, PUTATIVE (AFU_ORTHOLOGUE AFUA_1G17690)-RELATED"/>
    <property type="match status" value="1"/>
</dbReference>
<proteinExistence type="inferred from homology"/>
<dbReference type="GO" id="GO:0016491">
    <property type="term" value="F:oxidoreductase activity"/>
    <property type="evidence" value="ECO:0007669"/>
    <property type="project" value="UniProtKB-KW"/>
</dbReference>
<comment type="similarity">
    <text evidence="1">Belongs to the oxygen-dependent FAD-linked oxidoreductase family.</text>
</comment>
<dbReference type="Proteomes" id="UP000746612">
    <property type="component" value="Unassembled WGS sequence"/>
</dbReference>
<keyword evidence="3" id="KW-0274">FAD</keyword>
<gene>
    <name evidence="7" type="ORF">FUG_LOCUS318437</name>
    <name evidence="6" type="ORF">MDCFG202_LOCUS449393</name>
</gene>
<protein>
    <recommendedName>
        <fullName evidence="5">FAD-binding PCMH-type domain-containing protein</fullName>
    </recommendedName>
</protein>
<sequence length="612" mass="67046">MSQSTTIKPSANKDEYCFIRQVYLRGHLAPAFPPPTKQCTRCRKSFQSVRTMCLPCLRAISFEKECDAKDRKRDTFLDNCKTCEKTTLHLGPDWCTVCYAVPDHTFPVYCEECVVQNDVPNRVMDDKGGFVEMLKVNSLWCIQCKGPADSWARIGLEALKCEFFVPNDDTPELSRWSDTQIGRPSLVVTPKTESDIQGAVRIAKDNNLTVLAAGGGHGTFVSVDSSMLYLDLKNFKTIDLNKDEGRVRVGGGVVVGEVVKALADAGYYTPVPSSDAVGFVGCVLGGGSGILSGIHGWMIDNAVSFRVITAKGDIVEVSSESEGEELALFNAFCGAGHGLGVVTEVTVSAFPIAKLNMEDEKIWTRTLVFPASAIDVAVETFLDLRQPLPEGYVTMVFTRSPPGTPAAGAPIIVLGYNFFGPAGKAEKEAALLFKEEVVGRAVVNRTDLVPFASINAKHEAYNYHGGHKAIASCRLYKTDPEAINSTFEKWMAATQEYPDAQQSPLILSASNTDKSVAAAGDNFIDARDRHLVALAILIAEKEETSRAFVGVLDGIVAGLRKIDEGAGPRSFANNWKFETDVNEMFSEDIFERLRVVKRTWDEESVFWSPYFK</sequence>
<dbReference type="EMBL" id="CAJPIJ010000163">
    <property type="protein sequence ID" value="CAG1999287.1"/>
    <property type="molecule type" value="Genomic_DNA"/>
</dbReference>
<reference evidence="6" key="2">
    <citation type="submission" date="2021-03" db="EMBL/GenBank/DDBJ databases">
        <authorList>
            <person name="Alouane T."/>
            <person name="Langin T."/>
            <person name="Bonhomme L."/>
        </authorList>
    </citation>
    <scope>NUCLEOTIDE SEQUENCE</scope>
    <source>
        <strain evidence="6">MDC_Fg202</strain>
    </source>
</reference>
<dbReference type="Gene3D" id="3.40.462.20">
    <property type="match status" value="1"/>
</dbReference>
<dbReference type="InterPro" id="IPR050416">
    <property type="entry name" value="FAD-linked_Oxidoreductase"/>
</dbReference>
<dbReference type="Gene3D" id="3.30.465.10">
    <property type="match status" value="1"/>
</dbReference>
<dbReference type="AlphaFoldDB" id="A0A4E9DYF7"/>
<name>A0A4E9DYF7_GIBZA</name>
<evidence type="ECO:0000256" key="3">
    <source>
        <dbReference type="ARBA" id="ARBA00022827"/>
    </source>
</evidence>
<dbReference type="EMBL" id="CAAKMV010000135">
    <property type="protein sequence ID" value="VIO58764.1"/>
    <property type="molecule type" value="Genomic_DNA"/>
</dbReference>
<organism evidence="7">
    <name type="scientific">Gibberella zeae</name>
    <name type="common">Wheat head blight fungus</name>
    <name type="synonym">Fusarium graminearum</name>
    <dbReference type="NCBI Taxonomy" id="5518"/>
    <lineage>
        <taxon>Eukaryota</taxon>
        <taxon>Fungi</taxon>
        <taxon>Dikarya</taxon>
        <taxon>Ascomycota</taxon>
        <taxon>Pezizomycotina</taxon>
        <taxon>Sordariomycetes</taxon>
        <taxon>Hypocreomycetidae</taxon>
        <taxon>Hypocreales</taxon>
        <taxon>Nectriaceae</taxon>
        <taxon>Fusarium</taxon>
    </lineage>
</organism>
<evidence type="ECO:0000256" key="4">
    <source>
        <dbReference type="ARBA" id="ARBA00023002"/>
    </source>
</evidence>
<accession>A0A4E9DYF7</accession>
<evidence type="ECO:0000313" key="6">
    <source>
        <dbReference type="EMBL" id="CAG1999287.1"/>
    </source>
</evidence>
<evidence type="ECO:0000256" key="1">
    <source>
        <dbReference type="ARBA" id="ARBA00005466"/>
    </source>
</evidence>
<dbReference type="SUPFAM" id="SSF56176">
    <property type="entry name" value="FAD-binding/transporter-associated domain-like"/>
    <property type="match status" value="1"/>
</dbReference>
<dbReference type="InterPro" id="IPR016169">
    <property type="entry name" value="FAD-bd_PCMH_sub2"/>
</dbReference>
<dbReference type="InterPro" id="IPR016166">
    <property type="entry name" value="FAD-bd_PCMH"/>
</dbReference>
<dbReference type="InterPro" id="IPR016167">
    <property type="entry name" value="FAD-bd_PCMH_sub1"/>
</dbReference>
<evidence type="ECO:0000313" key="7">
    <source>
        <dbReference type="EMBL" id="VIO58764.1"/>
    </source>
</evidence>
<dbReference type="Gene3D" id="3.30.43.10">
    <property type="entry name" value="Uridine Diphospho-n-acetylenolpyruvylglucosamine Reductase, domain 2"/>
    <property type="match status" value="1"/>
</dbReference>
<dbReference type="InterPro" id="IPR006094">
    <property type="entry name" value="Oxid_FAD_bind_N"/>
</dbReference>
<evidence type="ECO:0000256" key="2">
    <source>
        <dbReference type="ARBA" id="ARBA00022630"/>
    </source>
</evidence>
<reference evidence="7" key="1">
    <citation type="submission" date="2019-04" db="EMBL/GenBank/DDBJ databases">
        <authorList>
            <person name="Melise S."/>
            <person name="Noan J."/>
            <person name="Okalmin O."/>
        </authorList>
    </citation>
    <scope>NUCLEOTIDE SEQUENCE</scope>
    <source>
        <strain evidence="7">FN9</strain>
    </source>
</reference>
<dbReference type="InterPro" id="IPR036318">
    <property type="entry name" value="FAD-bd_PCMH-like_sf"/>
</dbReference>
<dbReference type="PROSITE" id="PS00862">
    <property type="entry name" value="OX2_COVAL_FAD"/>
    <property type="match status" value="1"/>
</dbReference>
<dbReference type="PROSITE" id="PS51387">
    <property type="entry name" value="FAD_PCMH"/>
    <property type="match status" value="1"/>
</dbReference>
<keyword evidence="4" id="KW-0560">Oxidoreductase</keyword>